<accession>A0ABT3T913</accession>
<dbReference type="PANTHER" id="PTHR43968:SF6">
    <property type="entry name" value="GLUTATHIONE S-TRANSFERASE OMEGA"/>
    <property type="match status" value="1"/>
</dbReference>
<dbReference type="SUPFAM" id="SSF52833">
    <property type="entry name" value="Thioredoxin-like"/>
    <property type="match status" value="1"/>
</dbReference>
<dbReference type="SUPFAM" id="SSF47616">
    <property type="entry name" value="GST C-terminal domain-like"/>
    <property type="match status" value="1"/>
</dbReference>
<gene>
    <name evidence="2" type="ORF">EYC82_15505</name>
</gene>
<dbReference type="InterPro" id="IPR050983">
    <property type="entry name" value="GST_Omega/HSP26"/>
</dbReference>
<feature type="domain" description="GST N-terminal" evidence="1">
    <location>
        <begin position="11"/>
        <end position="87"/>
    </location>
</feature>
<evidence type="ECO:0000259" key="1">
    <source>
        <dbReference type="PROSITE" id="PS50404"/>
    </source>
</evidence>
<dbReference type="PANTHER" id="PTHR43968">
    <property type="match status" value="1"/>
</dbReference>
<comment type="caution">
    <text evidence="2">The sequence shown here is derived from an EMBL/GenBank/DDBJ whole genome shotgun (WGS) entry which is preliminary data.</text>
</comment>
<name>A0ABT3T913_9GAMM</name>
<sequence>MVKTTKGRPVTKIRLYGYSTSPFVRKVGCCLYYKQLPFEFVPVDPTNPEQIAFTQQTQVPVLQIDDEWRNDSTPLALWLEELFPDKPLFGHNEQERALILSMDKWVTDSLILSSFRFAHETEMTARFRQTAWRMAAIVSSQTPLPDEIRNAWPELLKMAPFIKHMMCDIDKSELLPDMQMRVGMELLQHLNEGPFFGGLQQPSMVDFAIYPQLVFNYMVGTEQDLKIAKVPALRQWLDNMRQYLPENPLLVPDFMIVGHLPREAFEPHPERQVANR</sequence>
<dbReference type="Pfam" id="PF13417">
    <property type="entry name" value="GST_N_3"/>
    <property type="match status" value="1"/>
</dbReference>
<evidence type="ECO:0000313" key="3">
    <source>
        <dbReference type="Proteomes" id="UP001143304"/>
    </source>
</evidence>
<dbReference type="EMBL" id="SHNO01000001">
    <property type="protein sequence ID" value="MCX2978773.1"/>
    <property type="molecule type" value="Genomic_DNA"/>
</dbReference>
<dbReference type="InterPro" id="IPR036282">
    <property type="entry name" value="Glutathione-S-Trfase_C_sf"/>
</dbReference>
<protein>
    <submittedName>
        <fullName evidence="2">Glutathione S-transferase family protein</fullName>
    </submittedName>
</protein>
<reference evidence="2" key="1">
    <citation type="submission" date="2019-02" db="EMBL/GenBank/DDBJ databases">
        <authorList>
            <person name="Li S.-H."/>
        </authorList>
    </citation>
    <scope>NUCLEOTIDE SEQUENCE</scope>
    <source>
        <strain evidence="2">IMCC11814</strain>
    </source>
</reference>
<keyword evidence="3" id="KW-1185">Reference proteome</keyword>
<dbReference type="PROSITE" id="PS50404">
    <property type="entry name" value="GST_NTER"/>
    <property type="match status" value="1"/>
</dbReference>
<dbReference type="InterPro" id="IPR036249">
    <property type="entry name" value="Thioredoxin-like_sf"/>
</dbReference>
<dbReference type="Proteomes" id="UP001143304">
    <property type="component" value="Unassembled WGS sequence"/>
</dbReference>
<proteinExistence type="predicted"/>
<organism evidence="2 3">
    <name type="scientific">Candidatus Marimicrobium litorale</name>
    <dbReference type="NCBI Taxonomy" id="2518991"/>
    <lineage>
        <taxon>Bacteria</taxon>
        <taxon>Pseudomonadati</taxon>
        <taxon>Pseudomonadota</taxon>
        <taxon>Gammaproteobacteria</taxon>
        <taxon>Cellvibrionales</taxon>
        <taxon>Halieaceae</taxon>
        <taxon>Marimicrobium</taxon>
    </lineage>
</organism>
<dbReference type="InterPro" id="IPR004045">
    <property type="entry name" value="Glutathione_S-Trfase_N"/>
</dbReference>
<dbReference type="Gene3D" id="3.40.30.10">
    <property type="entry name" value="Glutaredoxin"/>
    <property type="match status" value="1"/>
</dbReference>
<dbReference type="Gene3D" id="1.20.1050.10">
    <property type="match status" value="1"/>
</dbReference>
<dbReference type="CDD" id="cd00570">
    <property type="entry name" value="GST_N_family"/>
    <property type="match status" value="1"/>
</dbReference>
<evidence type="ECO:0000313" key="2">
    <source>
        <dbReference type="EMBL" id="MCX2978773.1"/>
    </source>
</evidence>